<name>A0A3M7QWP2_BRAPC</name>
<evidence type="ECO:0000313" key="2">
    <source>
        <dbReference type="Proteomes" id="UP000276133"/>
    </source>
</evidence>
<evidence type="ECO:0000313" key="1">
    <source>
        <dbReference type="EMBL" id="RNA15629.1"/>
    </source>
</evidence>
<proteinExistence type="predicted"/>
<dbReference type="Proteomes" id="UP000276133">
    <property type="component" value="Unassembled WGS sequence"/>
</dbReference>
<reference evidence="1 2" key="1">
    <citation type="journal article" date="2018" name="Sci. Rep.">
        <title>Genomic signatures of local adaptation to the degree of environmental predictability in rotifers.</title>
        <authorList>
            <person name="Franch-Gras L."/>
            <person name="Hahn C."/>
            <person name="Garcia-Roger E.M."/>
            <person name="Carmona M.J."/>
            <person name="Serra M."/>
            <person name="Gomez A."/>
        </authorList>
    </citation>
    <scope>NUCLEOTIDE SEQUENCE [LARGE SCALE GENOMIC DNA]</scope>
    <source>
        <strain evidence="1">HYR1</strain>
    </source>
</reference>
<gene>
    <name evidence="1" type="ORF">BpHYR1_018241</name>
</gene>
<dbReference type="EMBL" id="REGN01004917">
    <property type="protein sequence ID" value="RNA15629.1"/>
    <property type="molecule type" value="Genomic_DNA"/>
</dbReference>
<protein>
    <submittedName>
        <fullName evidence="1">Uncharacterized protein</fullName>
    </submittedName>
</protein>
<accession>A0A3M7QWP2</accession>
<organism evidence="1 2">
    <name type="scientific">Brachionus plicatilis</name>
    <name type="common">Marine rotifer</name>
    <name type="synonym">Brachionus muelleri</name>
    <dbReference type="NCBI Taxonomy" id="10195"/>
    <lineage>
        <taxon>Eukaryota</taxon>
        <taxon>Metazoa</taxon>
        <taxon>Spiralia</taxon>
        <taxon>Gnathifera</taxon>
        <taxon>Rotifera</taxon>
        <taxon>Eurotatoria</taxon>
        <taxon>Monogononta</taxon>
        <taxon>Pseudotrocha</taxon>
        <taxon>Ploima</taxon>
        <taxon>Brachionidae</taxon>
        <taxon>Brachionus</taxon>
    </lineage>
</organism>
<comment type="caution">
    <text evidence="1">The sequence shown here is derived from an EMBL/GenBank/DDBJ whole genome shotgun (WGS) entry which is preliminary data.</text>
</comment>
<sequence length="114" mass="13589">MQCTSNTSQIIFNFLYWNVIIKFNADNSTKARILFVSSVVRCSMSAALLSYPHFSMLHFREVCITWIFLVKLYQLMHSFYHLHRTSANILLYNFRDTLNVLKCIIYQFVSRYNI</sequence>
<dbReference type="AlphaFoldDB" id="A0A3M7QWP2"/>
<keyword evidence="2" id="KW-1185">Reference proteome</keyword>